<evidence type="ECO:0000313" key="1">
    <source>
        <dbReference type="EMBL" id="MDV6225634.1"/>
    </source>
</evidence>
<protein>
    <submittedName>
        <fullName evidence="1">Plasmid mobilization relaxosome protein MobC</fullName>
    </submittedName>
</protein>
<evidence type="ECO:0000313" key="2">
    <source>
        <dbReference type="Proteomes" id="UP001185659"/>
    </source>
</evidence>
<name>A0ABU4AHC4_9HYPH</name>
<gene>
    <name evidence="1" type="primary">mobC</name>
    <name evidence="1" type="ORF">R2G56_04985</name>
</gene>
<accession>A0ABU4AHC4</accession>
<dbReference type="InterPro" id="IPR053842">
    <property type="entry name" value="NikA-like"/>
</dbReference>
<comment type="caution">
    <text evidence="1">The sequence shown here is derived from an EMBL/GenBank/DDBJ whole genome shotgun (WGS) entry which is preliminary data.</text>
</comment>
<sequence length="125" mass="13965">MGRPKKKLAERRGTALSFRVTAAERLKIEEAARRAGLSASDYVRARLLTGKLIIRENRRLDYAAFDQLRRIGVNLNQLTRLANRTGFIAPRIETVLREIERLIAREISLGSAKDSAGDSAPFSGE</sequence>
<organism evidence="1 2">
    <name type="scientific">Nitratireductor aquimarinus</name>
    <dbReference type="NCBI Taxonomy" id="889300"/>
    <lineage>
        <taxon>Bacteria</taxon>
        <taxon>Pseudomonadati</taxon>
        <taxon>Pseudomonadota</taxon>
        <taxon>Alphaproteobacteria</taxon>
        <taxon>Hyphomicrobiales</taxon>
        <taxon>Phyllobacteriaceae</taxon>
        <taxon>Nitratireductor</taxon>
    </lineage>
</organism>
<reference evidence="1 2" key="1">
    <citation type="submission" date="2023-10" db="EMBL/GenBank/DDBJ databases">
        <authorList>
            <person name="Venkata Ramana C."/>
            <person name="Sasikala C."/>
            <person name="Dhurka M."/>
        </authorList>
    </citation>
    <scope>NUCLEOTIDE SEQUENCE [LARGE SCALE GENOMIC DNA]</scope>
    <source>
        <strain evidence="1 2">KCTC 32151</strain>
    </source>
</reference>
<dbReference type="EMBL" id="JAWLIP010000001">
    <property type="protein sequence ID" value="MDV6225634.1"/>
    <property type="molecule type" value="Genomic_DNA"/>
</dbReference>
<keyword evidence="2" id="KW-1185">Reference proteome</keyword>
<proteinExistence type="predicted"/>
<dbReference type="Proteomes" id="UP001185659">
    <property type="component" value="Unassembled WGS sequence"/>
</dbReference>
<dbReference type="Pfam" id="PF21983">
    <property type="entry name" value="NikA-like"/>
    <property type="match status" value="1"/>
</dbReference>
<dbReference type="RefSeq" id="WP_317560621.1">
    <property type="nucleotide sequence ID" value="NZ_JAWLIP010000001.1"/>
</dbReference>